<gene>
    <name evidence="3" type="ORF">SAMN05192542_10854</name>
</gene>
<protein>
    <recommendedName>
        <fullName evidence="2">Lysozyme inhibitor LprI-like N-terminal domain-containing protein</fullName>
    </recommendedName>
</protein>
<dbReference type="OrthoDB" id="9008265at2"/>
<reference evidence="4" key="1">
    <citation type="submission" date="2016-10" db="EMBL/GenBank/DDBJ databases">
        <authorList>
            <person name="Varghese N."/>
            <person name="Submissions S."/>
        </authorList>
    </citation>
    <scope>NUCLEOTIDE SEQUENCE [LARGE SCALE GENOMIC DNA]</scope>
    <source>
        <strain evidence="4">LMG 26416</strain>
    </source>
</reference>
<dbReference type="RefSeq" id="WP_090551348.1">
    <property type="nucleotide sequence ID" value="NZ_FNSR01000002.1"/>
</dbReference>
<dbReference type="Proteomes" id="UP000199120">
    <property type="component" value="Unassembled WGS sequence"/>
</dbReference>
<name>A0A1H7QEG8_9BURK</name>
<dbReference type="Pfam" id="PF07007">
    <property type="entry name" value="LprI"/>
    <property type="match status" value="1"/>
</dbReference>
<dbReference type="InterPro" id="IPR009739">
    <property type="entry name" value="LprI-like_N"/>
</dbReference>
<sequence>MKRSLLLLALASTTALASPFDPADELAQRSGLPASEVRAMLSNCDAAQANMNFCAWRDQLVAEHALQSAVDAKAGVSTSCRSALAKRIDVWKHKRDAGCRRSAETEWGGGSMLPAAVAMCATKATQRMTNTIRSAACG</sequence>
<dbReference type="Gene3D" id="1.20.1270.180">
    <property type="match status" value="1"/>
</dbReference>
<dbReference type="EMBL" id="FOAJ01000008">
    <property type="protein sequence ID" value="SEL46034.1"/>
    <property type="molecule type" value="Genomic_DNA"/>
</dbReference>
<keyword evidence="1" id="KW-0732">Signal</keyword>
<feature type="domain" description="Lysozyme inhibitor LprI-like N-terminal" evidence="2">
    <location>
        <begin position="46"/>
        <end position="129"/>
    </location>
</feature>
<dbReference type="AlphaFoldDB" id="A0A1H7QEG8"/>
<proteinExistence type="predicted"/>
<accession>A0A1H7QEG8</accession>
<dbReference type="STRING" id="416943.SAMN05445871_4641"/>
<evidence type="ECO:0000256" key="1">
    <source>
        <dbReference type="SAM" id="SignalP"/>
    </source>
</evidence>
<keyword evidence="4" id="KW-1185">Reference proteome</keyword>
<evidence type="ECO:0000313" key="4">
    <source>
        <dbReference type="Proteomes" id="UP000199120"/>
    </source>
</evidence>
<organism evidence="3 4">
    <name type="scientific">Paraburkholderia caballeronis</name>
    <dbReference type="NCBI Taxonomy" id="416943"/>
    <lineage>
        <taxon>Bacteria</taxon>
        <taxon>Pseudomonadati</taxon>
        <taxon>Pseudomonadota</taxon>
        <taxon>Betaproteobacteria</taxon>
        <taxon>Burkholderiales</taxon>
        <taxon>Burkholderiaceae</taxon>
        <taxon>Paraburkholderia</taxon>
    </lineage>
</organism>
<evidence type="ECO:0000313" key="3">
    <source>
        <dbReference type="EMBL" id="SEL46034.1"/>
    </source>
</evidence>
<evidence type="ECO:0000259" key="2">
    <source>
        <dbReference type="Pfam" id="PF07007"/>
    </source>
</evidence>
<feature type="chain" id="PRO_5030029172" description="Lysozyme inhibitor LprI-like N-terminal domain-containing protein" evidence="1">
    <location>
        <begin position="18"/>
        <end position="138"/>
    </location>
</feature>
<feature type="signal peptide" evidence="1">
    <location>
        <begin position="1"/>
        <end position="17"/>
    </location>
</feature>